<organism evidence="7 8">
    <name type="scientific">Spirosoma pollinicola</name>
    <dbReference type="NCBI Taxonomy" id="2057025"/>
    <lineage>
        <taxon>Bacteria</taxon>
        <taxon>Pseudomonadati</taxon>
        <taxon>Bacteroidota</taxon>
        <taxon>Cytophagia</taxon>
        <taxon>Cytophagales</taxon>
        <taxon>Cytophagaceae</taxon>
        <taxon>Spirosoma</taxon>
    </lineage>
</organism>
<dbReference type="KEGG" id="spir:CWM47_10135"/>
<accession>A0A2K8YX79</accession>
<keyword evidence="5" id="KW-0472">Membrane</keyword>
<evidence type="ECO:0000313" key="8">
    <source>
        <dbReference type="Proteomes" id="UP000232883"/>
    </source>
</evidence>
<comment type="subcellular location">
    <subcellularLocation>
        <location evidence="1">Cell membrane</location>
        <topology evidence="1">Multi-pass membrane protein</topology>
    </subcellularLocation>
</comment>
<evidence type="ECO:0000259" key="6">
    <source>
        <dbReference type="Pfam" id="PF12696"/>
    </source>
</evidence>
<keyword evidence="4" id="KW-1133">Transmembrane helix</keyword>
<dbReference type="InterPro" id="IPR027417">
    <property type="entry name" value="P-loop_NTPase"/>
</dbReference>
<evidence type="ECO:0000256" key="1">
    <source>
        <dbReference type="ARBA" id="ARBA00004651"/>
    </source>
</evidence>
<evidence type="ECO:0000256" key="3">
    <source>
        <dbReference type="ARBA" id="ARBA00022692"/>
    </source>
</evidence>
<name>A0A2K8YX79_9BACT</name>
<dbReference type="InterPro" id="IPR051539">
    <property type="entry name" value="T4SS-coupling_protein"/>
</dbReference>
<protein>
    <recommendedName>
        <fullName evidence="6">TraD/TraG TraM recognition site domain-containing protein</fullName>
    </recommendedName>
</protein>
<proteinExistence type="predicted"/>
<dbReference type="Pfam" id="PF12696">
    <property type="entry name" value="TraG-D_C"/>
    <property type="match status" value="1"/>
</dbReference>
<reference evidence="7 8" key="1">
    <citation type="submission" date="2017-11" db="EMBL/GenBank/DDBJ databases">
        <title>Taxonomic description and genome sequences of Spirosoma HA7 sp. nov., isolated from pollen microhabitat of Corylus avellana.</title>
        <authorList>
            <person name="Ambika Manirajan B."/>
            <person name="Suarez C."/>
            <person name="Ratering S."/>
            <person name="Geissler-Plaum R."/>
            <person name="Cardinale M."/>
            <person name="Sylvia S."/>
        </authorList>
    </citation>
    <scope>NUCLEOTIDE SEQUENCE [LARGE SCALE GENOMIC DNA]</scope>
    <source>
        <strain evidence="7 8">HA7</strain>
    </source>
</reference>
<evidence type="ECO:0000313" key="7">
    <source>
        <dbReference type="EMBL" id="AUD02148.1"/>
    </source>
</evidence>
<dbReference type="Gene3D" id="3.40.50.300">
    <property type="entry name" value="P-loop containing nucleotide triphosphate hydrolases"/>
    <property type="match status" value="1"/>
</dbReference>
<sequence length="502" mass="56272">MDRYDLDTPLIVMPSPYGTDVWTIRHACSGVAVFGATSSGKSSGSGRLLALKYLTAGFGGLVLTVKPDEVETWRSYCVMTGRIDDLVVIEPGAKHVFNILDHAAGHGGDGLAATDNIVELLTQVIEAGQTQDSSRGDDSFWNDQLRLLIIFTIDLIKLAYNRVSVQDIYDIIQTIPHADDALQNTDGKTKAFHKAFEAAQINVNKQIESWAANHTNAQKNAYQDEAVFESALLDAIPDARLLKFVDGYFIDEFIPLAGKTRSIITVSVSAFMFKLLREPFYSLFCRTVSTITPENCYEGKIVIINLPTKEYHKVGRDIQMAAKLLFVRAWEQRDVRINPRVCFIFIDEAQEFLTEFDAKFLTTARSSRIATVYLSQSLSNFYAVMGGQKAEYRVRSLMGNFGTKIFHANTDEATGEYASKLIGDAYFEDQTESVTVAQNFSQTRGRSLKLERVVRPEAFTKLLTGGPSNNLCVEGYIHRQGQSFSNDWSHRKMIFRQDYKPK</sequence>
<dbReference type="SUPFAM" id="SSF52540">
    <property type="entry name" value="P-loop containing nucleoside triphosphate hydrolases"/>
    <property type="match status" value="1"/>
</dbReference>
<dbReference type="RefSeq" id="WP_100987867.1">
    <property type="nucleotide sequence ID" value="NZ_CP025096.1"/>
</dbReference>
<evidence type="ECO:0000256" key="2">
    <source>
        <dbReference type="ARBA" id="ARBA00022475"/>
    </source>
</evidence>
<dbReference type="AlphaFoldDB" id="A0A2K8YX79"/>
<dbReference type="GO" id="GO:0005886">
    <property type="term" value="C:plasma membrane"/>
    <property type="evidence" value="ECO:0007669"/>
    <property type="project" value="UniProtKB-SubCell"/>
</dbReference>
<dbReference type="EMBL" id="CP025096">
    <property type="protein sequence ID" value="AUD02148.1"/>
    <property type="molecule type" value="Genomic_DNA"/>
</dbReference>
<dbReference type="PANTHER" id="PTHR37937">
    <property type="entry name" value="CONJUGATIVE TRANSFER: DNA TRANSPORT"/>
    <property type="match status" value="1"/>
</dbReference>
<dbReference type="PANTHER" id="PTHR37937:SF1">
    <property type="entry name" value="CONJUGATIVE TRANSFER: DNA TRANSPORT"/>
    <property type="match status" value="1"/>
</dbReference>
<dbReference type="OrthoDB" id="179860at2"/>
<keyword evidence="3" id="KW-0812">Transmembrane</keyword>
<dbReference type="Proteomes" id="UP000232883">
    <property type="component" value="Chromosome"/>
</dbReference>
<keyword evidence="2" id="KW-1003">Cell membrane</keyword>
<dbReference type="InterPro" id="IPR032689">
    <property type="entry name" value="TraG-D_C"/>
</dbReference>
<feature type="domain" description="TraD/TraG TraM recognition site" evidence="6">
    <location>
        <begin position="344"/>
        <end position="461"/>
    </location>
</feature>
<evidence type="ECO:0000256" key="4">
    <source>
        <dbReference type="ARBA" id="ARBA00022989"/>
    </source>
</evidence>
<gene>
    <name evidence="7" type="ORF">CWM47_10135</name>
</gene>
<keyword evidence="8" id="KW-1185">Reference proteome</keyword>
<evidence type="ECO:0000256" key="5">
    <source>
        <dbReference type="ARBA" id="ARBA00023136"/>
    </source>
</evidence>
<dbReference type="CDD" id="cd01127">
    <property type="entry name" value="TrwB_TraG_TraD_VirD4"/>
    <property type="match status" value="1"/>
</dbReference>